<dbReference type="Proteomes" id="UP000252669">
    <property type="component" value="Unassembled WGS sequence"/>
</dbReference>
<dbReference type="GO" id="GO:0000156">
    <property type="term" value="F:phosphorelay response regulator activity"/>
    <property type="evidence" value="ECO:0007669"/>
    <property type="project" value="TreeGrafter"/>
</dbReference>
<evidence type="ECO:0000256" key="1">
    <source>
        <dbReference type="ARBA" id="ARBA00022553"/>
    </source>
</evidence>
<feature type="domain" description="Response regulatory" evidence="8">
    <location>
        <begin position="5"/>
        <end position="119"/>
    </location>
</feature>
<dbReference type="InterPro" id="IPR011006">
    <property type="entry name" value="CheY-like_superfamily"/>
</dbReference>
<dbReference type="GO" id="GO:0032993">
    <property type="term" value="C:protein-DNA complex"/>
    <property type="evidence" value="ECO:0007669"/>
    <property type="project" value="TreeGrafter"/>
</dbReference>
<keyword evidence="3" id="KW-0805">Transcription regulation</keyword>
<dbReference type="Gene3D" id="3.40.50.2300">
    <property type="match status" value="1"/>
</dbReference>
<sequence>MKNLKILYIEDEDFIRKNAIEYLSYISDFVYEAKDAIDGFDKYTKIKPDIIICDILMPKINGLELIEKIRKDDLKTQIIVVTARIDTEFLIKAVELKLVKYITKPICEDKLFTALKEASKNIENIFDFGNGVKFDLSKKTLIKNEKLIKLTQKEILFLEILLRNINRITYYQELENFVWKGYMSEDALRSVVKSLRKKLPTDALQNISKMGYQLKIV</sequence>
<comment type="caution">
    <text evidence="10">The sequence shown here is derived from an EMBL/GenBank/DDBJ whole genome shotgun (WGS) entry which is preliminary data.</text>
</comment>
<dbReference type="InterPro" id="IPR001789">
    <property type="entry name" value="Sig_transdc_resp-reg_receiver"/>
</dbReference>
<keyword evidence="5" id="KW-0804">Transcription</keyword>
<feature type="domain" description="OmpR/PhoB-type" evidence="9">
    <location>
        <begin position="123"/>
        <end position="216"/>
    </location>
</feature>
<dbReference type="PROSITE" id="PS51755">
    <property type="entry name" value="OMPR_PHOB"/>
    <property type="match status" value="1"/>
</dbReference>
<dbReference type="GO" id="GO:0005829">
    <property type="term" value="C:cytosol"/>
    <property type="evidence" value="ECO:0007669"/>
    <property type="project" value="TreeGrafter"/>
</dbReference>
<dbReference type="PROSITE" id="PS50110">
    <property type="entry name" value="RESPONSE_REGULATORY"/>
    <property type="match status" value="1"/>
</dbReference>
<evidence type="ECO:0000313" key="11">
    <source>
        <dbReference type="Proteomes" id="UP000252669"/>
    </source>
</evidence>
<evidence type="ECO:0000259" key="8">
    <source>
        <dbReference type="PROSITE" id="PS50110"/>
    </source>
</evidence>
<dbReference type="SMART" id="SM00862">
    <property type="entry name" value="Trans_reg_C"/>
    <property type="match status" value="1"/>
</dbReference>
<dbReference type="GO" id="GO:0006355">
    <property type="term" value="P:regulation of DNA-templated transcription"/>
    <property type="evidence" value="ECO:0007669"/>
    <property type="project" value="InterPro"/>
</dbReference>
<keyword evidence="11" id="KW-1185">Reference proteome</keyword>
<dbReference type="EMBL" id="PDKB01000006">
    <property type="protein sequence ID" value="RBQ29408.1"/>
    <property type="molecule type" value="Genomic_DNA"/>
</dbReference>
<dbReference type="Gene3D" id="1.10.10.10">
    <property type="entry name" value="Winged helix-like DNA-binding domain superfamily/Winged helix DNA-binding domain"/>
    <property type="match status" value="1"/>
</dbReference>
<evidence type="ECO:0000313" key="10">
    <source>
        <dbReference type="EMBL" id="RBQ29408.1"/>
    </source>
</evidence>
<protein>
    <submittedName>
        <fullName evidence="10">DNA-binding response regulator</fullName>
    </submittedName>
</protein>
<dbReference type="InterPro" id="IPR036388">
    <property type="entry name" value="WH-like_DNA-bd_sf"/>
</dbReference>
<dbReference type="Pfam" id="PF00072">
    <property type="entry name" value="Response_reg"/>
    <property type="match status" value="1"/>
</dbReference>
<feature type="modified residue" description="4-aspartylphosphate" evidence="6">
    <location>
        <position position="54"/>
    </location>
</feature>
<dbReference type="PANTHER" id="PTHR48111">
    <property type="entry name" value="REGULATOR OF RPOS"/>
    <property type="match status" value="1"/>
</dbReference>
<organism evidence="10 11">
    <name type="scientific">Aliarcobacter vitoriensis</name>
    <dbReference type="NCBI Taxonomy" id="2011099"/>
    <lineage>
        <taxon>Bacteria</taxon>
        <taxon>Pseudomonadati</taxon>
        <taxon>Campylobacterota</taxon>
        <taxon>Epsilonproteobacteria</taxon>
        <taxon>Campylobacterales</taxon>
        <taxon>Arcobacteraceae</taxon>
        <taxon>Aliarcobacter</taxon>
    </lineage>
</organism>
<dbReference type="PANTHER" id="PTHR48111:SF1">
    <property type="entry name" value="TWO-COMPONENT RESPONSE REGULATOR ORR33"/>
    <property type="match status" value="1"/>
</dbReference>
<keyword evidence="4 7" id="KW-0238">DNA-binding</keyword>
<evidence type="ECO:0000256" key="4">
    <source>
        <dbReference type="ARBA" id="ARBA00023125"/>
    </source>
</evidence>
<keyword evidence="1 6" id="KW-0597">Phosphoprotein</keyword>
<gene>
    <name evidence="10" type="ORF">CRU91_04810</name>
</gene>
<evidence type="ECO:0000259" key="9">
    <source>
        <dbReference type="PROSITE" id="PS51755"/>
    </source>
</evidence>
<reference evidence="10 11" key="1">
    <citation type="submission" date="2017-10" db="EMBL/GenBank/DDBJ databases">
        <title>Genomics of the genus Arcobacter.</title>
        <authorList>
            <person name="Perez-Cataluna A."/>
            <person name="Figueras M.J."/>
        </authorList>
    </citation>
    <scope>NUCLEOTIDE SEQUENCE [LARGE SCALE GENOMIC DNA]</scope>
    <source>
        <strain evidence="10 11">CECT 9230</strain>
    </source>
</reference>
<keyword evidence="2" id="KW-0902">Two-component regulatory system</keyword>
<evidence type="ECO:0000256" key="5">
    <source>
        <dbReference type="ARBA" id="ARBA00023163"/>
    </source>
</evidence>
<evidence type="ECO:0000256" key="6">
    <source>
        <dbReference type="PROSITE-ProRule" id="PRU00169"/>
    </source>
</evidence>
<name>A0A366MT10_9BACT</name>
<dbReference type="InterPro" id="IPR001867">
    <property type="entry name" value="OmpR/PhoB-type_DNA-bd"/>
</dbReference>
<dbReference type="AlphaFoldDB" id="A0A366MT10"/>
<evidence type="ECO:0000256" key="7">
    <source>
        <dbReference type="PROSITE-ProRule" id="PRU01091"/>
    </source>
</evidence>
<evidence type="ECO:0000256" key="2">
    <source>
        <dbReference type="ARBA" id="ARBA00023012"/>
    </source>
</evidence>
<dbReference type="SUPFAM" id="SSF52172">
    <property type="entry name" value="CheY-like"/>
    <property type="match status" value="1"/>
</dbReference>
<accession>A0A366MT10</accession>
<dbReference type="InterPro" id="IPR039420">
    <property type="entry name" value="WalR-like"/>
</dbReference>
<evidence type="ECO:0000256" key="3">
    <source>
        <dbReference type="ARBA" id="ARBA00023015"/>
    </source>
</evidence>
<dbReference type="RefSeq" id="WP_113893931.1">
    <property type="nucleotide sequence ID" value="NZ_JANJGA010000006.1"/>
</dbReference>
<dbReference type="OrthoDB" id="9788090at2"/>
<dbReference type="SMART" id="SM00448">
    <property type="entry name" value="REC"/>
    <property type="match status" value="1"/>
</dbReference>
<feature type="DNA-binding region" description="OmpR/PhoB-type" evidence="7">
    <location>
        <begin position="123"/>
        <end position="216"/>
    </location>
</feature>
<dbReference type="Pfam" id="PF00486">
    <property type="entry name" value="Trans_reg_C"/>
    <property type="match status" value="1"/>
</dbReference>
<proteinExistence type="predicted"/>
<dbReference type="GO" id="GO:0000976">
    <property type="term" value="F:transcription cis-regulatory region binding"/>
    <property type="evidence" value="ECO:0007669"/>
    <property type="project" value="TreeGrafter"/>
</dbReference>